<dbReference type="Pfam" id="PF03567">
    <property type="entry name" value="Sulfotransfer_2"/>
    <property type="match status" value="1"/>
</dbReference>
<protein>
    <recommendedName>
        <fullName evidence="4">Sulfotransferase</fullName>
    </recommendedName>
</protein>
<dbReference type="EMBL" id="BAND01000187">
    <property type="protein sequence ID" value="GAJ30602.1"/>
    <property type="molecule type" value="Genomic_DNA"/>
</dbReference>
<name>A0A023D8U9_ACIMT</name>
<dbReference type="Proteomes" id="UP000019760">
    <property type="component" value="Unassembled WGS sequence"/>
</dbReference>
<evidence type="ECO:0000256" key="1">
    <source>
        <dbReference type="SAM" id="MobiDB-lite"/>
    </source>
</evidence>
<dbReference type="AlphaFoldDB" id="A0A023D8U9"/>
<feature type="region of interest" description="Disordered" evidence="1">
    <location>
        <begin position="1"/>
        <end position="26"/>
    </location>
</feature>
<evidence type="ECO:0000313" key="3">
    <source>
        <dbReference type="Proteomes" id="UP000019760"/>
    </source>
</evidence>
<dbReference type="InterPro" id="IPR027417">
    <property type="entry name" value="P-loop_NTPase"/>
</dbReference>
<reference evidence="3" key="1">
    <citation type="journal article" date="2014" name="FEMS Microbiol. Lett.">
        <title>Draft Genomic DNA Sequence of the Facultatively Methylotrophic Bacterium Acidomonas methanolica type strain MB58.</title>
        <authorList>
            <person name="Higashiura N."/>
            <person name="Hadano H."/>
            <person name="Hirakawa H."/>
            <person name="Matsutani M."/>
            <person name="Takabe S."/>
            <person name="Matsushita K."/>
            <person name="Azuma Y."/>
        </authorList>
    </citation>
    <scope>NUCLEOTIDE SEQUENCE [LARGE SCALE GENOMIC DNA]</scope>
    <source>
        <strain evidence="3">MB58</strain>
    </source>
</reference>
<dbReference type="RefSeq" id="WP_042061949.1">
    <property type="nucleotide sequence ID" value="NZ_BAND01000187.1"/>
</dbReference>
<evidence type="ECO:0000313" key="2">
    <source>
        <dbReference type="EMBL" id="GAJ30602.1"/>
    </source>
</evidence>
<dbReference type="SUPFAM" id="SSF52540">
    <property type="entry name" value="P-loop containing nucleoside triphosphate hydrolases"/>
    <property type="match status" value="1"/>
</dbReference>
<reference evidence="2 3" key="2">
    <citation type="journal article" date="2014" name="FEMS Microbiol. Lett.">
        <title>Draft genomic DNA sequence of the facultatively methylotrophic bacterium Acidomonas methanolica type strain MB58.</title>
        <authorList>
            <person name="Higashiura N."/>
            <person name="Hadano H."/>
            <person name="Hirakawa H."/>
            <person name="Matsutani M."/>
            <person name="Takabe S."/>
            <person name="Matsushita K."/>
            <person name="Azuma Y."/>
        </authorList>
    </citation>
    <scope>NUCLEOTIDE SEQUENCE [LARGE SCALE GENOMIC DNA]</scope>
    <source>
        <strain evidence="2 3">MB58</strain>
    </source>
</reference>
<dbReference type="GO" id="GO:0016020">
    <property type="term" value="C:membrane"/>
    <property type="evidence" value="ECO:0007669"/>
    <property type="project" value="InterPro"/>
</dbReference>
<proteinExistence type="predicted"/>
<organism evidence="2 3">
    <name type="scientific">Acidomonas methanolica NBRC 104435</name>
    <dbReference type="NCBI Taxonomy" id="1231351"/>
    <lineage>
        <taxon>Bacteria</taxon>
        <taxon>Pseudomonadati</taxon>
        <taxon>Pseudomonadota</taxon>
        <taxon>Alphaproteobacteria</taxon>
        <taxon>Acetobacterales</taxon>
        <taxon>Acetobacteraceae</taxon>
        <taxon>Acidomonas</taxon>
    </lineage>
</organism>
<accession>A0A023D8U9</accession>
<gene>
    <name evidence="2" type="ORF">Amme_203_007</name>
</gene>
<feature type="compositionally biased region" description="Basic and acidic residues" evidence="1">
    <location>
        <begin position="1"/>
        <end position="24"/>
    </location>
</feature>
<evidence type="ECO:0008006" key="4">
    <source>
        <dbReference type="Google" id="ProtNLM"/>
    </source>
</evidence>
<comment type="caution">
    <text evidence="2">The sequence shown here is derived from an EMBL/GenBank/DDBJ whole genome shotgun (WGS) entry which is preliminary data.</text>
</comment>
<keyword evidence="3" id="KW-1185">Reference proteome</keyword>
<dbReference type="OrthoDB" id="288532at2"/>
<dbReference type="Gene3D" id="3.40.50.300">
    <property type="entry name" value="P-loop containing nucleotide triphosphate hydrolases"/>
    <property type="match status" value="1"/>
</dbReference>
<dbReference type="InterPro" id="IPR005331">
    <property type="entry name" value="Sulfotransferase"/>
</dbReference>
<sequence>MGERTEATTPPDRRATPAAARHDATASPSLLHRAAQALFRVRNFNDIHERAAELGLRLPLGSKRLDRLEAVRRSRTLFIHVPKNAGTSINALLYGRVMRHETARYYHHVAPDLFRPDIVRFAIWRDPVERFLSAYDFARRGGGRHVRIHPRFAAVYRQFRSLEDAIDHVAASRSPYGLDHVFRPQSWYLTDRRGQLLVERIFAFSRIDALPEHIPALAGSTIPHLNDTQRGTYVPTESQSRRIRALYRHDEMLRGRLTSL</sequence>
<dbReference type="GO" id="GO:0008146">
    <property type="term" value="F:sulfotransferase activity"/>
    <property type="evidence" value="ECO:0007669"/>
    <property type="project" value="InterPro"/>
</dbReference>